<reference evidence="2 3" key="1">
    <citation type="journal article" date="2015" name="Genome Biol. Evol.">
        <title>Comparative Genomics of a Bacterivorous Green Alga Reveals Evolutionary Causalities and Consequences of Phago-Mixotrophic Mode of Nutrition.</title>
        <authorList>
            <person name="Burns J.A."/>
            <person name="Paasch A."/>
            <person name="Narechania A."/>
            <person name="Kim E."/>
        </authorList>
    </citation>
    <scope>NUCLEOTIDE SEQUENCE [LARGE SCALE GENOMIC DNA]</scope>
    <source>
        <strain evidence="2 3">PLY_AMNH</strain>
    </source>
</reference>
<name>A0AAE0BC44_9CHLO</name>
<feature type="region of interest" description="Disordered" evidence="1">
    <location>
        <begin position="424"/>
        <end position="472"/>
    </location>
</feature>
<feature type="compositionally biased region" description="Basic and acidic residues" evidence="1">
    <location>
        <begin position="916"/>
        <end position="938"/>
    </location>
</feature>
<sequence>MNSFVLSQAARRTDVQRAAERALQGPGGSRAYTGAGANVDMSQVATPSEARKAAEVAACGWHAKLKVEHASKMEYEEKAELCKQIEMEHRWPNPMDFDEAAEQGSVFRLPIKCLYHATGYEACRDQERGWVNEIKSSRKENPWAPFNAGLVAIDDVKTRAEFSLKKALRGGYSGKVFGHQHCYQATDECHEEIPAEIAFQYFESKIYIGLTPDMIRFLGEMQNMIDQKQKGKDNTQFMQGLRSTLFEKHGVVYKVYREALISEFVASVPEDTERGTPYQPGYYEDGGLVRKMAEFESEHGFSVPDPEKYPQGFQYMEKRGTFENEENPEGDPVVEMTLTVLNDDIDAHLDRVTDWYPVMSHLNKSMETHVKEVAMSKHQVLGGVQINHYFMHWTIANFRPQTWALCVSIMEAYRRFDLKGMENPLASKTKKRKASSSPAKGPAKKSGKKGTSNRQIEDEVQRGGGDHGAGSSRGAGILVEEAQFLHNAKSMGMTFWINLGGLAGEAEFDKVDTYLRQIINKDLSVKEGGLMISQFKKERMVQKHLVSAAGLETWDEFKDEFTLYWSSQEKIESLIGCLPSTQGGARRGGAGEVPHAILNYVENARANLKEAQAPSAAHIQGLQQIEVKVDIKLYREARTDGPEAKVAGEAGLEDDEPTHQENVPMLPRWKIVKGSMNDMKDVPRLPFTGTIIDCNYELDKEKTPDAMTKKEVQPFLESFNAKTTSPAWTVAIFCGFAQQNDFLEVIDNYCSGRAERFFWHKANVHMNPNKSVRYNDVECGVLGYHVKSDAQGESSKKPEWMFNFDLGDGERYSRASLLRGFPVVHQMFKREGKVVNNHQKPLALLMELIQCHMLGDNPGKTDENGHPLNWILDACCGVGSTSMAAMRCGMNAIGFDHDQYMVSSAQQRLTNFDAEPDQKAETEPKTKSEPTAKGKEAATAESEEEELEEDEAEENAE</sequence>
<proteinExistence type="predicted"/>
<keyword evidence="3" id="KW-1185">Reference proteome</keyword>
<evidence type="ECO:0000313" key="3">
    <source>
        <dbReference type="Proteomes" id="UP001190700"/>
    </source>
</evidence>
<dbReference type="AlphaFoldDB" id="A0AAE0BC44"/>
<dbReference type="Proteomes" id="UP001190700">
    <property type="component" value="Unassembled WGS sequence"/>
</dbReference>
<dbReference type="SUPFAM" id="SSF53335">
    <property type="entry name" value="S-adenosyl-L-methionine-dependent methyltransferases"/>
    <property type="match status" value="1"/>
</dbReference>
<evidence type="ECO:0000256" key="1">
    <source>
        <dbReference type="SAM" id="MobiDB-lite"/>
    </source>
</evidence>
<dbReference type="InterPro" id="IPR029063">
    <property type="entry name" value="SAM-dependent_MTases_sf"/>
</dbReference>
<gene>
    <name evidence="2" type="ORF">CYMTET_56043</name>
</gene>
<accession>A0AAE0BC44</accession>
<protein>
    <recommendedName>
        <fullName evidence="4">DNA methylase N-4/N-6 domain-containing protein</fullName>
    </recommendedName>
</protein>
<organism evidence="2 3">
    <name type="scientific">Cymbomonas tetramitiformis</name>
    <dbReference type="NCBI Taxonomy" id="36881"/>
    <lineage>
        <taxon>Eukaryota</taxon>
        <taxon>Viridiplantae</taxon>
        <taxon>Chlorophyta</taxon>
        <taxon>Pyramimonadophyceae</taxon>
        <taxon>Pyramimonadales</taxon>
        <taxon>Pyramimonadaceae</taxon>
        <taxon>Cymbomonas</taxon>
    </lineage>
</organism>
<comment type="caution">
    <text evidence="2">The sequence shown here is derived from an EMBL/GenBank/DDBJ whole genome shotgun (WGS) entry which is preliminary data.</text>
</comment>
<evidence type="ECO:0008006" key="4">
    <source>
        <dbReference type="Google" id="ProtNLM"/>
    </source>
</evidence>
<feature type="region of interest" description="Disordered" evidence="1">
    <location>
        <begin position="910"/>
        <end position="957"/>
    </location>
</feature>
<dbReference type="EMBL" id="LGRX02035651">
    <property type="protein sequence ID" value="KAK3233686.1"/>
    <property type="molecule type" value="Genomic_DNA"/>
</dbReference>
<feature type="compositionally biased region" description="Acidic residues" evidence="1">
    <location>
        <begin position="941"/>
        <end position="957"/>
    </location>
</feature>
<feature type="compositionally biased region" description="Basic and acidic residues" evidence="1">
    <location>
        <begin position="455"/>
        <end position="465"/>
    </location>
</feature>
<evidence type="ECO:0000313" key="2">
    <source>
        <dbReference type="EMBL" id="KAK3233686.1"/>
    </source>
</evidence>
<dbReference type="Gene3D" id="3.40.50.150">
    <property type="entry name" value="Vaccinia Virus protein VP39"/>
    <property type="match status" value="1"/>
</dbReference>